<dbReference type="GO" id="GO:0005886">
    <property type="term" value="C:plasma membrane"/>
    <property type="evidence" value="ECO:0007669"/>
    <property type="project" value="UniProtKB-SubCell"/>
</dbReference>
<dbReference type="PANTHER" id="PTHR14319">
    <property type="entry name" value="FIVE-SPAN TRANSMEMBRANE PROTEIN M83"/>
    <property type="match status" value="1"/>
</dbReference>
<keyword evidence="6 7" id="KW-0472">Membrane</keyword>
<evidence type="ECO:0000256" key="1">
    <source>
        <dbReference type="ARBA" id="ARBA00004651"/>
    </source>
</evidence>
<evidence type="ECO:0000256" key="3">
    <source>
        <dbReference type="ARBA" id="ARBA00022475"/>
    </source>
</evidence>
<keyword evidence="8" id="KW-0732">Signal</keyword>
<accession>A0A7I8IF46</accession>
<feature type="chain" id="PRO_5029465037" evidence="8">
    <location>
        <begin position="27"/>
        <end position="675"/>
    </location>
</feature>
<comment type="similarity">
    <text evidence="2">Belongs to the TMEM8 family.</text>
</comment>
<evidence type="ECO:0000256" key="8">
    <source>
        <dbReference type="SAM" id="SignalP"/>
    </source>
</evidence>
<proteinExistence type="inferred from homology"/>
<feature type="transmembrane region" description="Helical" evidence="7">
    <location>
        <begin position="647"/>
        <end position="669"/>
    </location>
</feature>
<keyword evidence="4 7" id="KW-0812">Transmembrane</keyword>
<keyword evidence="10" id="KW-1185">Reference proteome</keyword>
<sequence length="675" mass="77021">MDWSDRASLWLLLSSSWLLLLGYCTSQPAQGPHGSFRVSSFSFPDWKLGPYEWSYARVELPPWFSSMTMRFVSNVDLDSDKVNKLPKSEMPIMCVKILQSVDWCLPFQRNITMTFTSHIYTFSTTLSIEGCSMSTIWEKNKASYLDQLIIDEKFMLSNDSMEVQCLGYGDIKFYSLDVVDPTSQFEIIIEKVKHVGTNLLNKSMNAGRILLLGYAQYNVMPNKEFYDFSTIISDTHLVVQLLKISRWYLRVRVVNKIEVNGEFQESYFNTSLCFFVHWKVQICPFRKVGSSYTRLLQSLQVKFTYSISVKKKMDYKIFIKFGGMPSDDNWDHYANITDGGNGSMMLLSKNNEDMIDFYILYAREGLWGFRIKKNSYKKSCQRSCSSHGSYHSSMDETRFSSYSSSTNFCQCDHDHGGFDCSNKLVSHQGHVWQSIFLIASNVAAIFPTFWALRQKKNNYFYDVRTNFILFTHALAEWLLFTASGISSGLYHACDVGTWCALSFHILQFMDFWLSFMAAVSTFVSLASTGEASKRTIQMCVSIVTALLAATGATSSDIGSVNIIIVIAIGTVGLLFGWILKLPKHRIGISSLRGCGLSIQERWQSSGPLLSNLLQALRRRFHWSFLLMGFLLLGAAGGSWMLENHESYLIWHSLWHVTIYTSSFFFLCSVRSSDGD</sequence>
<evidence type="ECO:0000256" key="4">
    <source>
        <dbReference type="ARBA" id="ARBA00022692"/>
    </source>
</evidence>
<name>A0A7I8IF46_SPIIN</name>
<feature type="transmembrane region" description="Helical" evidence="7">
    <location>
        <begin position="504"/>
        <end position="523"/>
    </location>
</feature>
<evidence type="ECO:0000256" key="7">
    <source>
        <dbReference type="SAM" id="Phobius"/>
    </source>
</evidence>
<dbReference type="Proteomes" id="UP001189122">
    <property type="component" value="Unassembled WGS sequence"/>
</dbReference>
<evidence type="ECO:0000313" key="10">
    <source>
        <dbReference type="Proteomes" id="UP001189122"/>
    </source>
</evidence>
<feature type="transmembrane region" description="Helical" evidence="7">
    <location>
        <begin position="535"/>
        <end position="554"/>
    </location>
</feature>
<dbReference type="EMBL" id="LR743589">
    <property type="protein sequence ID" value="CAA2615772.1"/>
    <property type="molecule type" value="Genomic_DNA"/>
</dbReference>
<comment type="subcellular location">
    <subcellularLocation>
        <location evidence="1">Cell membrane</location>
        <topology evidence="1">Multi-pass membrane protein</topology>
    </subcellularLocation>
</comment>
<evidence type="ECO:0000313" key="9">
    <source>
        <dbReference type="EMBL" id="CAA2615772.1"/>
    </source>
</evidence>
<feature type="transmembrane region" description="Helical" evidence="7">
    <location>
        <begin position="431"/>
        <end position="452"/>
    </location>
</feature>
<dbReference type="AlphaFoldDB" id="A0A7I8IF46"/>
<organism evidence="9">
    <name type="scientific">Spirodela intermedia</name>
    <name type="common">Intermediate duckweed</name>
    <dbReference type="NCBI Taxonomy" id="51605"/>
    <lineage>
        <taxon>Eukaryota</taxon>
        <taxon>Viridiplantae</taxon>
        <taxon>Streptophyta</taxon>
        <taxon>Embryophyta</taxon>
        <taxon>Tracheophyta</taxon>
        <taxon>Spermatophyta</taxon>
        <taxon>Magnoliopsida</taxon>
        <taxon>Liliopsida</taxon>
        <taxon>Araceae</taxon>
        <taxon>Lemnoideae</taxon>
        <taxon>Spirodela</taxon>
    </lineage>
</organism>
<dbReference type="EMBL" id="CACRZD030000002">
    <property type="protein sequence ID" value="CAA6655482.1"/>
    <property type="molecule type" value="Genomic_DNA"/>
</dbReference>
<keyword evidence="5 7" id="KW-1133">Transmembrane helix</keyword>
<dbReference type="Pfam" id="PF12036">
    <property type="entry name" value="DUF3522"/>
    <property type="match status" value="1"/>
</dbReference>
<feature type="transmembrane region" description="Helical" evidence="7">
    <location>
        <begin position="620"/>
        <end position="641"/>
    </location>
</feature>
<gene>
    <name evidence="9" type="ORF">SI7747_02002022</name>
</gene>
<protein>
    <submittedName>
        <fullName evidence="9">Uncharacterized protein</fullName>
    </submittedName>
</protein>
<dbReference type="InterPro" id="IPR021910">
    <property type="entry name" value="NGX6/PGAP6/MYMK"/>
</dbReference>
<keyword evidence="3" id="KW-1003">Cell membrane</keyword>
<dbReference type="PANTHER" id="PTHR14319:SF3">
    <property type="entry name" value="TRANSMEMBRANE PROTEIN-LIKE PROTEIN"/>
    <property type="match status" value="1"/>
</dbReference>
<evidence type="ECO:0000256" key="2">
    <source>
        <dbReference type="ARBA" id="ARBA00005542"/>
    </source>
</evidence>
<evidence type="ECO:0000256" key="6">
    <source>
        <dbReference type="ARBA" id="ARBA00023136"/>
    </source>
</evidence>
<feature type="transmembrane region" description="Helical" evidence="7">
    <location>
        <begin position="560"/>
        <end position="579"/>
    </location>
</feature>
<feature type="signal peptide" evidence="8">
    <location>
        <begin position="1"/>
        <end position="26"/>
    </location>
</feature>
<evidence type="ECO:0000256" key="5">
    <source>
        <dbReference type="ARBA" id="ARBA00022989"/>
    </source>
</evidence>
<reference evidence="9 10" key="1">
    <citation type="submission" date="2019-12" db="EMBL/GenBank/DDBJ databases">
        <authorList>
            <person name="Scholz U."/>
            <person name="Mascher M."/>
            <person name="Fiebig A."/>
        </authorList>
    </citation>
    <scope>NUCLEOTIDE SEQUENCE</scope>
</reference>
<feature type="transmembrane region" description="Helical" evidence="7">
    <location>
        <begin position="473"/>
        <end position="492"/>
    </location>
</feature>